<organism evidence="3 4">
    <name type="scientific">Littorina saxatilis</name>
    <dbReference type="NCBI Taxonomy" id="31220"/>
    <lineage>
        <taxon>Eukaryota</taxon>
        <taxon>Metazoa</taxon>
        <taxon>Spiralia</taxon>
        <taxon>Lophotrochozoa</taxon>
        <taxon>Mollusca</taxon>
        <taxon>Gastropoda</taxon>
        <taxon>Caenogastropoda</taxon>
        <taxon>Littorinimorpha</taxon>
        <taxon>Littorinoidea</taxon>
        <taxon>Littorinidae</taxon>
        <taxon>Littorina</taxon>
    </lineage>
</organism>
<feature type="transmembrane region" description="Helical" evidence="2">
    <location>
        <begin position="79"/>
        <end position="98"/>
    </location>
</feature>
<feature type="compositionally biased region" description="Basic and acidic residues" evidence="1">
    <location>
        <begin position="316"/>
        <end position="340"/>
    </location>
</feature>
<proteinExistence type="predicted"/>
<evidence type="ECO:0000256" key="2">
    <source>
        <dbReference type="SAM" id="Phobius"/>
    </source>
</evidence>
<name>A0AAN9GC76_9CAEN</name>
<protein>
    <submittedName>
        <fullName evidence="3">Uncharacterized protein</fullName>
    </submittedName>
</protein>
<feature type="transmembrane region" description="Helical" evidence="2">
    <location>
        <begin position="6"/>
        <end position="23"/>
    </location>
</feature>
<feature type="compositionally biased region" description="Basic and acidic residues" evidence="1">
    <location>
        <begin position="471"/>
        <end position="482"/>
    </location>
</feature>
<evidence type="ECO:0000313" key="3">
    <source>
        <dbReference type="EMBL" id="KAK7102976.1"/>
    </source>
</evidence>
<feature type="compositionally biased region" description="Polar residues" evidence="1">
    <location>
        <begin position="380"/>
        <end position="392"/>
    </location>
</feature>
<keyword evidence="4" id="KW-1185">Reference proteome</keyword>
<feature type="compositionally biased region" description="Polar residues" evidence="1">
    <location>
        <begin position="457"/>
        <end position="467"/>
    </location>
</feature>
<feature type="compositionally biased region" description="Basic and acidic residues" evidence="1">
    <location>
        <begin position="279"/>
        <end position="296"/>
    </location>
</feature>
<feature type="transmembrane region" description="Helical" evidence="2">
    <location>
        <begin position="176"/>
        <end position="200"/>
    </location>
</feature>
<evidence type="ECO:0000313" key="4">
    <source>
        <dbReference type="Proteomes" id="UP001374579"/>
    </source>
</evidence>
<evidence type="ECO:0000256" key="1">
    <source>
        <dbReference type="SAM" id="MobiDB-lite"/>
    </source>
</evidence>
<keyword evidence="2" id="KW-0472">Membrane</keyword>
<feature type="compositionally biased region" description="Polar residues" evidence="1">
    <location>
        <begin position="258"/>
        <end position="270"/>
    </location>
</feature>
<dbReference type="Proteomes" id="UP001374579">
    <property type="component" value="Unassembled WGS sequence"/>
</dbReference>
<gene>
    <name evidence="3" type="ORF">V1264_021121</name>
</gene>
<reference evidence="3 4" key="1">
    <citation type="submission" date="2024-02" db="EMBL/GenBank/DDBJ databases">
        <title>Chromosome-scale genome assembly of the rough periwinkle Littorina saxatilis.</title>
        <authorList>
            <person name="De Jode A."/>
            <person name="Faria R."/>
            <person name="Formenti G."/>
            <person name="Sims Y."/>
            <person name="Smith T.P."/>
            <person name="Tracey A."/>
            <person name="Wood J.M.D."/>
            <person name="Zagrodzka Z.B."/>
            <person name="Johannesson K."/>
            <person name="Butlin R.K."/>
            <person name="Leder E.H."/>
        </authorList>
    </citation>
    <scope>NUCLEOTIDE SEQUENCE [LARGE SCALE GENOMIC DNA]</scope>
    <source>
        <strain evidence="3">Snail1</strain>
        <tissue evidence="3">Muscle</tissue>
    </source>
</reference>
<accession>A0AAN9GC76</accession>
<feature type="compositionally biased region" description="Low complexity" evidence="1">
    <location>
        <begin position="406"/>
        <end position="427"/>
    </location>
</feature>
<comment type="caution">
    <text evidence="3">The sequence shown here is derived from an EMBL/GenBank/DDBJ whole genome shotgun (WGS) entry which is preliminary data.</text>
</comment>
<feature type="compositionally biased region" description="Polar residues" evidence="1">
    <location>
        <begin position="486"/>
        <end position="496"/>
    </location>
</feature>
<sequence length="511" mass="55805">MAGVGWLGVVVITTALLLNKGVLARIMVDMTGSGCFAEGERTINDNQVYTLYAEYRTNSQPSIDHCDVKIRATDSNRRLRYFVEKLVIFDCGITILIFDNPNNMNTPTRTLTCDDDKNLPIEGTTSHQVLKVSLRKESAQSIAFNFQIQVTTDFGPGFDFDKDASEFYEAPLDTGAIVGICIAGAILMIALVGLAIYCCLKNRMENVKYADHEASAGRSASAPSVFTSGTSAGMFAGPNNQRKSGGGGSYGSMEDVRSSTSSTEKANNVYANKAYQADADEKRFNRQGSYRKEKGGHYNSAFDEADTSNVRGGHVSRRDSGRSTKYDKKKNYSRNEEYEMNKVNIKPVNGILKTRSKSPNRSHSSTEGSTVDSKALVYGYSQTTNVHPNTQHIPHLERTRSRSRSRGATSHRSGSTGRSRSGSVGRSAGKDMKQAPPSAKGGRQYNDMAHFLDKPKQGSSRPRSNSVGRKPRSESRTSEHVPSEVSFATSNVSSKKTGGKRVHIQGVESDI</sequence>
<keyword evidence="2" id="KW-1133">Transmembrane helix</keyword>
<keyword evidence="2" id="KW-0812">Transmembrane</keyword>
<feature type="region of interest" description="Disordered" evidence="1">
    <location>
        <begin position="232"/>
        <end position="511"/>
    </location>
</feature>
<feature type="compositionally biased region" description="Polar residues" evidence="1">
    <location>
        <begin position="361"/>
        <end position="372"/>
    </location>
</feature>
<dbReference type="EMBL" id="JBAMIC010000010">
    <property type="protein sequence ID" value="KAK7102976.1"/>
    <property type="molecule type" value="Genomic_DNA"/>
</dbReference>
<dbReference type="AlphaFoldDB" id="A0AAN9GC76"/>